<protein>
    <submittedName>
        <fullName evidence="1">(northern house mosquito) hypothetical protein</fullName>
    </submittedName>
</protein>
<proteinExistence type="predicted"/>
<sequence>MELILMETNDHLNTIYSIFYSQAFTKTINIITPKTVNDLILHHRTYRKVNPVQLHNDYRMSLDSDLHIFYTRLLFRLTVVDVINQCIGHRIAVAKQKPELDDRKFCSMPII</sequence>
<reference evidence="1" key="1">
    <citation type="submission" date="2021-05" db="EMBL/GenBank/DDBJ databases">
        <authorList>
            <person name="Alioto T."/>
            <person name="Alioto T."/>
            <person name="Gomez Garrido J."/>
        </authorList>
    </citation>
    <scope>NUCLEOTIDE SEQUENCE</scope>
</reference>
<evidence type="ECO:0000313" key="1">
    <source>
        <dbReference type="EMBL" id="CAG6552538.1"/>
    </source>
</evidence>
<organism evidence="1">
    <name type="scientific">Culex pipiens</name>
    <name type="common">House mosquito</name>
    <dbReference type="NCBI Taxonomy" id="7175"/>
    <lineage>
        <taxon>Eukaryota</taxon>
        <taxon>Metazoa</taxon>
        <taxon>Ecdysozoa</taxon>
        <taxon>Arthropoda</taxon>
        <taxon>Hexapoda</taxon>
        <taxon>Insecta</taxon>
        <taxon>Pterygota</taxon>
        <taxon>Neoptera</taxon>
        <taxon>Endopterygota</taxon>
        <taxon>Diptera</taxon>
        <taxon>Nematocera</taxon>
        <taxon>Culicoidea</taxon>
        <taxon>Culicidae</taxon>
        <taxon>Culicinae</taxon>
        <taxon>Culicini</taxon>
        <taxon>Culex</taxon>
        <taxon>Culex</taxon>
    </lineage>
</organism>
<dbReference type="EMBL" id="HBUE01354176">
    <property type="protein sequence ID" value="CAG6604861.1"/>
    <property type="molecule type" value="Transcribed_RNA"/>
</dbReference>
<dbReference type="EMBL" id="HBUE01247004">
    <property type="protein sequence ID" value="CAG6552538.1"/>
    <property type="molecule type" value="Transcribed_RNA"/>
</dbReference>
<accession>A0A8D8IFQ6</accession>
<dbReference type="AlphaFoldDB" id="A0A8D8IFQ6"/>
<name>A0A8D8IFQ6_CULPI</name>